<protein>
    <submittedName>
        <fullName evidence="2">Baseplate protein</fullName>
    </submittedName>
</protein>
<dbReference type="Pfam" id="PF04965">
    <property type="entry name" value="GPW_gp25"/>
    <property type="match status" value="1"/>
</dbReference>
<dbReference type="Proteomes" id="UP001317705">
    <property type="component" value="Chromosome"/>
</dbReference>
<dbReference type="Gene3D" id="3.10.450.40">
    <property type="match status" value="1"/>
</dbReference>
<keyword evidence="3" id="KW-1185">Reference proteome</keyword>
<feature type="domain" description="IraD/Gp25-like" evidence="1">
    <location>
        <begin position="26"/>
        <end position="110"/>
    </location>
</feature>
<name>A0ABN6VQ88_9BACT</name>
<dbReference type="SUPFAM" id="SSF160719">
    <property type="entry name" value="gpW/gp25-like"/>
    <property type="match status" value="1"/>
</dbReference>
<dbReference type="EMBL" id="AP027151">
    <property type="protein sequence ID" value="BDV42448.1"/>
    <property type="molecule type" value="Genomic_DNA"/>
</dbReference>
<gene>
    <name evidence="2" type="ORF">GURASL_13710</name>
</gene>
<organism evidence="2 3">
    <name type="scientific">Geotalea uraniireducens</name>
    <dbReference type="NCBI Taxonomy" id="351604"/>
    <lineage>
        <taxon>Bacteria</taxon>
        <taxon>Pseudomonadati</taxon>
        <taxon>Thermodesulfobacteriota</taxon>
        <taxon>Desulfuromonadia</taxon>
        <taxon>Geobacterales</taxon>
        <taxon>Geobacteraceae</taxon>
        <taxon>Geotalea</taxon>
    </lineage>
</organism>
<evidence type="ECO:0000259" key="1">
    <source>
        <dbReference type="Pfam" id="PF04965"/>
    </source>
</evidence>
<dbReference type="RefSeq" id="WP_282002907.1">
    <property type="nucleotide sequence ID" value="NZ_AP027151.1"/>
</dbReference>
<proteinExistence type="predicted"/>
<evidence type="ECO:0000313" key="3">
    <source>
        <dbReference type="Proteomes" id="UP001317705"/>
    </source>
</evidence>
<evidence type="ECO:0000313" key="2">
    <source>
        <dbReference type="EMBL" id="BDV42448.1"/>
    </source>
</evidence>
<dbReference type="InterPro" id="IPR007048">
    <property type="entry name" value="IraD/Gp25-like"/>
</dbReference>
<sequence>MVVRVNGITSAEWSLKLGSPGDVVEELQDIDQCIAIILTTRKGSDPHRPLFGCDAWKYLDAPAGVAIPNVIREAVDSLEEWEPRISLVRVTASVELAHIVFNVEWKLKSDDVVSASEVQLVQPA</sequence>
<reference evidence="2 3" key="1">
    <citation type="submission" date="2022-12" db="EMBL/GenBank/DDBJ databases">
        <title>Polyphasic characterization of Geotalea uranireducens NIT-SL11 newly isolated from a complex of sewage sludge and microbially reduced graphene oxide.</title>
        <authorList>
            <person name="Xie L."/>
            <person name="Yoshida N."/>
            <person name="Meng L."/>
        </authorList>
    </citation>
    <scope>NUCLEOTIDE SEQUENCE [LARGE SCALE GENOMIC DNA]</scope>
    <source>
        <strain evidence="2 3">NIT-SL11</strain>
    </source>
</reference>
<accession>A0ABN6VQ88</accession>